<feature type="region of interest" description="Disordered" evidence="3">
    <location>
        <begin position="115"/>
        <end position="167"/>
    </location>
</feature>
<dbReference type="SUPFAM" id="SSF57756">
    <property type="entry name" value="Retrovirus zinc finger-like domains"/>
    <property type="match status" value="1"/>
</dbReference>
<name>A0A5N6MB35_9ASTR</name>
<dbReference type="SMART" id="SM00343">
    <property type="entry name" value="ZnF_C2HC"/>
    <property type="match status" value="1"/>
</dbReference>
<evidence type="ECO:0000256" key="2">
    <source>
        <dbReference type="SAM" id="Coils"/>
    </source>
</evidence>
<reference evidence="5 6" key="1">
    <citation type="submission" date="2019-05" db="EMBL/GenBank/DDBJ databases">
        <title>Mikania micrantha, genome provides insights into the molecular mechanism of rapid growth.</title>
        <authorList>
            <person name="Liu B."/>
        </authorList>
    </citation>
    <scope>NUCLEOTIDE SEQUENCE [LARGE SCALE GENOMIC DNA]</scope>
    <source>
        <strain evidence="5">NLD-2019</strain>
        <tissue evidence="5">Leaf</tissue>
    </source>
</reference>
<dbReference type="Gene3D" id="4.10.60.10">
    <property type="entry name" value="Zinc finger, CCHC-type"/>
    <property type="match status" value="1"/>
</dbReference>
<dbReference type="AlphaFoldDB" id="A0A5N6MB35"/>
<dbReference type="OrthoDB" id="97058at2759"/>
<organism evidence="5 6">
    <name type="scientific">Mikania micrantha</name>
    <name type="common">bitter vine</name>
    <dbReference type="NCBI Taxonomy" id="192012"/>
    <lineage>
        <taxon>Eukaryota</taxon>
        <taxon>Viridiplantae</taxon>
        <taxon>Streptophyta</taxon>
        <taxon>Embryophyta</taxon>
        <taxon>Tracheophyta</taxon>
        <taxon>Spermatophyta</taxon>
        <taxon>Magnoliopsida</taxon>
        <taxon>eudicotyledons</taxon>
        <taxon>Gunneridae</taxon>
        <taxon>Pentapetalae</taxon>
        <taxon>asterids</taxon>
        <taxon>campanulids</taxon>
        <taxon>Asterales</taxon>
        <taxon>Asteraceae</taxon>
        <taxon>Asteroideae</taxon>
        <taxon>Heliantheae alliance</taxon>
        <taxon>Eupatorieae</taxon>
        <taxon>Mikania</taxon>
    </lineage>
</organism>
<dbReference type="GO" id="GO:0003676">
    <property type="term" value="F:nucleic acid binding"/>
    <property type="evidence" value="ECO:0007669"/>
    <property type="project" value="InterPro"/>
</dbReference>
<dbReference type="InterPro" id="IPR001878">
    <property type="entry name" value="Znf_CCHC"/>
</dbReference>
<accession>A0A5N6MB35</accession>
<dbReference type="PROSITE" id="PS50158">
    <property type="entry name" value="ZF_CCHC"/>
    <property type="match status" value="1"/>
</dbReference>
<evidence type="ECO:0000259" key="4">
    <source>
        <dbReference type="PROSITE" id="PS50158"/>
    </source>
</evidence>
<feature type="domain" description="CCHC-type" evidence="4">
    <location>
        <begin position="176"/>
        <end position="192"/>
    </location>
</feature>
<feature type="coiled-coil region" evidence="2">
    <location>
        <begin position="86"/>
        <end position="113"/>
    </location>
</feature>
<keyword evidence="2" id="KW-0175">Coiled coil</keyword>
<protein>
    <recommendedName>
        <fullName evidence="4">CCHC-type domain-containing protein</fullName>
    </recommendedName>
</protein>
<keyword evidence="1" id="KW-0479">Metal-binding</keyword>
<sequence length="236" mass="26940">MIFERHRPRSSRKCDNEVPTAVGQNLSTAGTSGIRGLSGIVTKFKSLGSNLEDEVVVRKLLNSALKKFLQIVASIEQYSDLETMSFEEVVGRLKAYEERITDLDEKEIDQEKLLMAKGEEQERSKQKEPSFERYDQSRGYNNGDRGRGYRRGNGRGENGRGRGMGHGSFRDKSELKCYECGKYGHFAYECPNWNGKEEETNLTRFHLDSRRPNERWAETLTWADLSTLGPLGLSWA</sequence>
<proteinExistence type="predicted"/>
<evidence type="ECO:0000313" key="6">
    <source>
        <dbReference type="Proteomes" id="UP000326396"/>
    </source>
</evidence>
<feature type="compositionally biased region" description="Basic and acidic residues" evidence="3">
    <location>
        <begin position="115"/>
        <end position="136"/>
    </location>
</feature>
<dbReference type="Proteomes" id="UP000326396">
    <property type="component" value="Linkage Group LG6"/>
</dbReference>
<keyword evidence="6" id="KW-1185">Reference proteome</keyword>
<evidence type="ECO:0000313" key="5">
    <source>
        <dbReference type="EMBL" id="KAD3337626.1"/>
    </source>
</evidence>
<dbReference type="InterPro" id="IPR036875">
    <property type="entry name" value="Znf_CCHC_sf"/>
</dbReference>
<evidence type="ECO:0000256" key="3">
    <source>
        <dbReference type="SAM" id="MobiDB-lite"/>
    </source>
</evidence>
<comment type="caution">
    <text evidence="5">The sequence shown here is derived from an EMBL/GenBank/DDBJ whole genome shotgun (WGS) entry which is preliminary data.</text>
</comment>
<keyword evidence="1" id="KW-0862">Zinc</keyword>
<dbReference type="EMBL" id="SZYD01000016">
    <property type="protein sequence ID" value="KAD3337626.1"/>
    <property type="molecule type" value="Genomic_DNA"/>
</dbReference>
<dbReference type="Pfam" id="PF14223">
    <property type="entry name" value="Retrotran_gag_2"/>
    <property type="match status" value="1"/>
</dbReference>
<evidence type="ECO:0000256" key="1">
    <source>
        <dbReference type="PROSITE-ProRule" id="PRU00047"/>
    </source>
</evidence>
<dbReference type="Pfam" id="PF00098">
    <property type="entry name" value="zf-CCHC"/>
    <property type="match status" value="1"/>
</dbReference>
<keyword evidence="1" id="KW-0863">Zinc-finger</keyword>
<gene>
    <name evidence="5" type="ORF">E3N88_33146</name>
</gene>
<dbReference type="GO" id="GO:0008270">
    <property type="term" value="F:zinc ion binding"/>
    <property type="evidence" value="ECO:0007669"/>
    <property type="project" value="UniProtKB-KW"/>
</dbReference>